<dbReference type="Gene3D" id="1.25.40.420">
    <property type="match status" value="1"/>
</dbReference>
<keyword evidence="4" id="KW-1185">Reference proteome</keyword>
<dbReference type="PANTHER" id="PTHR46961:SF19">
    <property type="entry name" value="DYNEIN HEAVY CHAIN 5, AXONEMAL"/>
    <property type="match status" value="1"/>
</dbReference>
<name>A0ABY6LPG4_9ARAC</name>
<dbReference type="InterPro" id="IPR041228">
    <property type="entry name" value="Dynein_C"/>
</dbReference>
<comment type="similarity">
    <text evidence="1">Belongs to the Tdpoz family.</text>
</comment>
<dbReference type="Gene3D" id="3.30.710.10">
    <property type="entry name" value="Potassium Channel Kv1.1, Chain A"/>
    <property type="match status" value="1"/>
</dbReference>
<reference evidence="3 4" key="1">
    <citation type="submission" date="2022-03" db="EMBL/GenBank/DDBJ databases">
        <title>A chromosomal length assembly of Cordylochernes scorpioides.</title>
        <authorList>
            <person name="Zeh D."/>
            <person name="Zeh J."/>
        </authorList>
    </citation>
    <scope>NUCLEOTIDE SEQUENCE [LARGE SCALE GENOMIC DNA]</scope>
    <source>
        <strain evidence="3">IN4F17</strain>
        <tissue evidence="3">Whole Body</tissue>
    </source>
</reference>
<dbReference type="PANTHER" id="PTHR46961">
    <property type="entry name" value="DYNEIN HEAVY CHAIN 1, AXONEMAL-LIKE PROTEIN"/>
    <property type="match status" value="1"/>
</dbReference>
<dbReference type="Proteomes" id="UP001235939">
    <property type="component" value="Chromosome 22"/>
</dbReference>
<dbReference type="PROSITE" id="PS50097">
    <property type="entry name" value="BTB"/>
    <property type="match status" value="1"/>
</dbReference>
<dbReference type="EMBL" id="CP092884">
    <property type="protein sequence ID" value="UYV82973.1"/>
    <property type="molecule type" value="Genomic_DNA"/>
</dbReference>
<protein>
    <submittedName>
        <fullName evidence="3">DNAH8</fullName>
    </submittedName>
</protein>
<evidence type="ECO:0000259" key="2">
    <source>
        <dbReference type="PROSITE" id="PS50097"/>
    </source>
</evidence>
<proteinExistence type="inferred from homology"/>
<sequence length="652" mass="75290">MVELSELSYYRYCRITKMGALNSMNIFLRQEIDRMQRVIVTVRITLNDLKLAIDGTIIMNEILRDALDCIFDARVPKFWLKISWDSATIGFWFTELLERNDQFFRWVFTGRPDQFWMTGFFNPQGFLTAMRQEVSRAHTGWALDQVTLHNDVTKFYREEIAQPPPEGVYVYGLYLDGAAFDRKNLVLIESFPKALFAILPVVHVYAINSTAPKDPALYMCPVYKKPRRTDLTYITPLWIKTFVNPKHWILRGSISSKVGFKMAFASCANSWCQTTGEENEYYFLWNVKISTMQLFNMREALESSSFITGHDNQQEWKLKLSFLKEEYSECALNLKTALIRSDQDETLAKIEIGLLNTKGKEKQLGVLVQRFVVGLDVTWEPFAVTDNLLNQYIGLNGCLTIFFRVHMAEKISNICGKPEPISIQVSESRLSDDLSQLLESHRFSDVVLYAGDKKFHAHKAILAARSQVFDAMFSHKMKESLKNKVHIEDVDPDVLWGMLQFIYSGKISQMAQIAGGLLVAADKYGLERLKELCEETMVANLTVENAAETLYYADQHCAEQLKTCAIKFINNHSSQVMETEGWNTKLLQQPQLISEVYKALTNQDTPYFCLHKAPPTPPPQPRPQRFNFFKNIKTSNFTRRITLPLRFRLHRF</sequence>
<dbReference type="InterPro" id="IPR011333">
    <property type="entry name" value="SKP1/BTB/POZ_sf"/>
</dbReference>
<dbReference type="Gene3D" id="3.10.490.20">
    <property type="match status" value="1"/>
</dbReference>
<dbReference type="Gene3D" id="1.20.1270.280">
    <property type="match status" value="1"/>
</dbReference>
<dbReference type="SMART" id="SM00225">
    <property type="entry name" value="BTB"/>
    <property type="match status" value="1"/>
</dbReference>
<organism evidence="3 4">
    <name type="scientific">Cordylochernes scorpioides</name>
    <dbReference type="NCBI Taxonomy" id="51811"/>
    <lineage>
        <taxon>Eukaryota</taxon>
        <taxon>Metazoa</taxon>
        <taxon>Ecdysozoa</taxon>
        <taxon>Arthropoda</taxon>
        <taxon>Chelicerata</taxon>
        <taxon>Arachnida</taxon>
        <taxon>Pseudoscorpiones</taxon>
        <taxon>Cheliferoidea</taxon>
        <taxon>Chernetidae</taxon>
        <taxon>Cordylochernes</taxon>
    </lineage>
</organism>
<evidence type="ECO:0000313" key="4">
    <source>
        <dbReference type="Proteomes" id="UP001235939"/>
    </source>
</evidence>
<dbReference type="SUPFAM" id="SSF54695">
    <property type="entry name" value="POZ domain"/>
    <property type="match status" value="1"/>
</dbReference>
<dbReference type="InterPro" id="IPR056423">
    <property type="entry name" value="BACK_BPM_SPOP"/>
</dbReference>
<evidence type="ECO:0000256" key="1">
    <source>
        <dbReference type="ARBA" id="ARBA00010846"/>
    </source>
</evidence>
<dbReference type="Pfam" id="PF24570">
    <property type="entry name" value="BACK_BPM_SPOP"/>
    <property type="match status" value="1"/>
</dbReference>
<feature type="domain" description="BTB" evidence="2">
    <location>
        <begin position="444"/>
        <end position="511"/>
    </location>
</feature>
<evidence type="ECO:0000313" key="3">
    <source>
        <dbReference type="EMBL" id="UYV82973.1"/>
    </source>
</evidence>
<accession>A0ABY6LPG4</accession>
<dbReference type="Pfam" id="PF18199">
    <property type="entry name" value="Dynein_C"/>
    <property type="match status" value="1"/>
</dbReference>
<dbReference type="InterPro" id="IPR043160">
    <property type="entry name" value="Dynein_C_barrel"/>
</dbReference>
<dbReference type="Pfam" id="PF00651">
    <property type="entry name" value="BTB"/>
    <property type="match status" value="1"/>
</dbReference>
<dbReference type="InterPro" id="IPR026983">
    <property type="entry name" value="DHC"/>
</dbReference>
<gene>
    <name evidence="3" type="ORF">LAZ67_22001608</name>
</gene>
<dbReference type="InterPro" id="IPR000210">
    <property type="entry name" value="BTB/POZ_dom"/>
</dbReference>